<feature type="transmembrane region" description="Helical" evidence="6">
    <location>
        <begin position="9"/>
        <end position="32"/>
    </location>
</feature>
<feature type="transmembrane region" description="Helical" evidence="6">
    <location>
        <begin position="192"/>
        <end position="210"/>
    </location>
</feature>
<comment type="subcellular location">
    <subcellularLocation>
        <location evidence="1">Cell membrane</location>
        <topology evidence="1">Multi-pass membrane protein</topology>
    </subcellularLocation>
</comment>
<dbReference type="AlphaFoldDB" id="A0A9Q4H324"/>
<reference evidence="7" key="1">
    <citation type="submission" date="2022-09" db="EMBL/GenBank/DDBJ databases">
        <title>Aerococcus urinae taxonomy study.</title>
        <authorList>
            <person name="Christensen J."/>
            <person name="Senneby E."/>
        </authorList>
    </citation>
    <scope>NUCLEOTIDE SEQUENCE</scope>
    <source>
        <strain evidence="7">LUND-41-B12</strain>
    </source>
</reference>
<keyword evidence="5 6" id="KW-0472">Membrane</keyword>
<gene>
    <name evidence="7" type="ORF">ODY61_04620</name>
</gene>
<keyword evidence="4 6" id="KW-1133">Transmembrane helix</keyword>
<organism evidence="7 8">
    <name type="scientific">Aerococcus mictus</name>
    <dbReference type="NCBI Taxonomy" id="2976810"/>
    <lineage>
        <taxon>Bacteria</taxon>
        <taxon>Bacillati</taxon>
        <taxon>Bacillota</taxon>
        <taxon>Bacilli</taxon>
        <taxon>Lactobacillales</taxon>
        <taxon>Aerococcaceae</taxon>
        <taxon>Aerococcus</taxon>
    </lineage>
</organism>
<dbReference type="PANTHER" id="PTHR47089">
    <property type="entry name" value="ABC TRANSPORTER, PERMEASE PROTEIN"/>
    <property type="match status" value="1"/>
</dbReference>
<evidence type="ECO:0000256" key="2">
    <source>
        <dbReference type="ARBA" id="ARBA00022475"/>
    </source>
</evidence>
<sequence>MNNSKKMSYALIISLLSIVLGFFVGALIMLFFGYNPILAYQAMIGKVITGPYFLGEAFREATVLTFTGLSFALAAKANFFNIGIPGQYLLGWIASVWFALANPDLPRIALVPLCFLVGALAGGFWGCLVGAFKAWRGSNEVITTIMLNYIALYLTNWIIRGPLGSQLKTPEMTENASLSLKWLSELSNGSRLNLGIFIAFIFMVLYHLYINKTIKGFETRSIGLNPEASRYAGMSIKENIILTMTLSGLCAGVGGVITGLGTFQGITIQGTLPSEGFNGIAVALLGMNHPLGIFLSALLFGILNVGSRFMPNSAGVPDEMAQVVIACIIFFVGTAYIVDWAKNKLQALKQAKGKE</sequence>
<dbReference type="CDD" id="cd06580">
    <property type="entry name" value="TM_PBP1_transp_TpRbsC_like"/>
    <property type="match status" value="1"/>
</dbReference>
<name>A0A9Q4H324_9LACT</name>
<dbReference type="InterPro" id="IPR001851">
    <property type="entry name" value="ABC_transp_permease"/>
</dbReference>
<evidence type="ECO:0000256" key="6">
    <source>
        <dbReference type="SAM" id="Phobius"/>
    </source>
</evidence>
<keyword evidence="3 6" id="KW-0812">Transmembrane</keyword>
<keyword evidence="2" id="KW-1003">Cell membrane</keyword>
<dbReference type="GO" id="GO:0005886">
    <property type="term" value="C:plasma membrane"/>
    <property type="evidence" value="ECO:0007669"/>
    <property type="project" value="UniProtKB-SubCell"/>
</dbReference>
<comment type="caution">
    <text evidence="7">The sequence shown here is derived from an EMBL/GenBank/DDBJ whole genome shotgun (WGS) entry which is preliminary data.</text>
</comment>
<dbReference type="Pfam" id="PF02653">
    <property type="entry name" value="BPD_transp_2"/>
    <property type="match status" value="1"/>
</dbReference>
<dbReference type="GO" id="GO:0022857">
    <property type="term" value="F:transmembrane transporter activity"/>
    <property type="evidence" value="ECO:0007669"/>
    <property type="project" value="InterPro"/>
</dbReference>
<feature type="transmembrane region" description="Helical" evidence="6">
    <location>
        <begin position="320"/>
        <end position="338"/>
    </location>
</feature>
<evidence type="ECO:0000256" key="1">
    <source>
        <dbReference type="ARBA" id="ARBA00004651"/>
    </source>
</evidence>
<feature type="transmembrane region" description="Helical" evidence="6">
    <location>
        <begin position="38"/>
        <end position="58"/>
    </location>
</feature>
<protein>
    <submittedName>
        <fullName evidence="7">ABC transporter permease</fullName>
    </submittedName>
</protein>
<feature type="transmembrane region" description="Helical" evidence="6">
    <location>
        <begin position="240"/>
        <end position="260"/>
    </location>
</feature>
<evidence type="ECO:0000256" key="5">
    <source>
        <dbReference type="ARBA" id="ARBA00023136"/>
    </source>
</evidence>
<proteinExistence type="predicted"/>
<dbReference type="RefSeq" id="WP_070560099.1">
    <property type="nucleotide sequence ID" value="NZ_CAJHLJ010000002.1"/>
</dbReference>
<feature type="transmembrane region" description="Helical" evidence="6">
    <location>
        <begin position="79"/>
        <end position="101"/>
    </location>
</feature>
<evidence type="ECO:0000313" key="8">
    <source>
        <dbReference type="Proteomes" id="UP001069047"/>
    </source>
</evidence>
<dbReference type="GeneID" id="89334250"/>
<feature type="transmembrane region" description="Helical" evidence="6">
    <location>
        <begin position="280"/>
        <end position="300"/>
    </location>
</feature>
<dbReference type="PANTHER" id="PTHR47089:SF1">
    <property type="entry name" value="GUANOSINE ABC TRANSPORTER PERMEASE PROTEIN NUPP"/>
    <property type="match status" value="1"/>
</dbReference>
<accession>A0A9Q4H324</accession>
<evidence type="ECO:0000313" key="7">
    <source>
        <dbReference type="EMBL" id="MCY3087403.1"/>
    </source>
</evidence>
<feature type="transmembrane region" description="Helical" evidence="6">
    <location>
        <begin position="107"/>
        <end position="129"/>
    </location>
</feature>
<dbReference type="Proteomes" id="UP001069047">
    <property type="component" value="Unassembled WGS sequence"/>
</dbReference>
<dbReference type="EMBL" id="JAOTMY010000002">
    <property type="protein sequence ID" value="MCY3087403.1"/>
    <property type="molecule type" value="Genomic_DNA"/>
</dbReference>
<feature type="transmembrane region" description="Helical" evidence="6">
    <location>
        <begin position="141"/>
        <end position="159"/>
    </location>
</feature>
<evidence type="ECO:0000256" key="4">
    <source>
        <dbReference type="ARBA" id="ARBA00022989"/>
    </source>
</evidence>
<evidence type="ECO:0000256" key="3">
    <source>
        <dbReference type="ARBA" id="ARBA00022692"/>
    </source>
</evidence>